<evidence type="ECO:0000313" key="2">
    <source>
        <dbReference type="EMBL" id="PRR69753.1"/>
    </source>
</evidence>
<keyword evidence="1" id="KW-0472">Membrane</keyword>
<evidence type="ECO:0000256" key="1">
    <source>
        <dbReference type="SAM" id="Phobius"/>
    </source>
</evidence>
<gene>
    <name evidence="2" type="ORF">MOHU_22930</name>
</gene>
<accession>A0A2T0ALZ4</accession>
<proteinExistence type="predicted"/>
<name>A0A2T0ALZ4_9FIRM</name>
<organism evidence="2 3">
    <name type="scientific">Neomoorella humiferrea</name>
    <dbReference type="NCBI Taxonomy" id="676965"/>
    <lineage>
        <taxon>Bacteria</taxon>
        <taxon>Bacillati</taxon>
        <taxon>Bacillota</taxon>
        <taxon>Clostridia</taxon>
        <taxon>Neomoorellales</taxon>
        <taxon>Neomoorellaceae</taxon>
        <taxon>Neomoorella</taxon>
    </lineage>
</organism>
<dbReference type="Proteomes" id="UP000238415">
    <property type="component" value="Unassembled WGS sequence"/>
</dbReference>
<keyword evidence="1" id="KW-1133">Transmembrane helix</keyword>
<feature type="transmembrane region" description="Helical" evidence="1">
    <location>
        <begin position="6"/>
        <end position="26"/>
    </location>
</feature>
<reference evidence="2 3" key="1">
    <citation type="submission" date="2018-03" db="EMBL/GenBank/DDBJ databases">
        <title>Genome sequence of Moorella humiferrea DSM 23265.</title>
        <authorList>
            <person name="Poehlein A."/>
            <person name="Daniel R."/>
        </authorList>
    </citation>
    <scope>NUCLEOTIDE SEQUENCE [LARGE SCALE GENOMIC DNA]</scope>
    <source>
        <strain evidence="2 3">DSM 23265</strain>
    </source>
</reference>
<comment type="caution">
    <text evidence="2">The sequence shown here is derived from an EMBL/GenBank/DDBJ whole genome shotgun (WGS) entry which is preliminary data.</text>
</comment>
<dbReference type="AlphaFoldDB" id="A0A2T0ALZ4"/>
<dbReference type="EMBL" id="PVXM01000052">
    <property type="protein sequence ID" value="PRR69753.1"/>
    <property type="molecule type" value="Genomic_DNA"/>
</dbReference>
<protein>
    <submittedName>
        <fullName evidence="2">Uncharacterized protein</fullName>
    </submittedName>
</protein>
<evidence type="ECO:0000313" key="3">
    <source>
        <dbReference type="Proteomes" id="UP000238415"/>
    </source>
</evidence>
<sequence length="153" mass="17716">MDWFGFVTAGSVFASFVVAFYTYMLARETAEMVRLQREERTHRWAPAFLLQHTITYGSSTEIALTIHNVGLGRAFDVKVWVGSEYIRWVDGREERNLFTLIISNGPNPWVEIPYWPNADEVSYEKNFPGSKRFNLRFLPSIEQLKGQVSVDCQ</sequence>
<keyword evidence="3" id="KW-1185">Reference proteome</keyword>
<keyword evidence="1" id="KW-0812">Transmembrane</keyword>